<evidence type="ECO:0000256" key="1">
    <source>
        <dbReference type="ARBA" id="ARBA00004496"/>
    </source>
</evidence>
<dbReference type="EMBL" id="JAHLQT010006308">
    <property type="protein sequence ID" value="KAG7175115.1"/>
    <property type="molecule type" value="Genomic_DNA"/>
</dbReference>
<keyword evidence="7" id="KW-0694">RNA-binding</keyword>
<feature type="domain" description="K Homology" evidence="10">
    <location>
        <begin position="196"/>
        <end position="242"/>
    </location>
</feature>
<dbReference type="GO" id="GO:0071038">
    <property type="term" value="P:TRAMP-dependent tRNA surveillance pathway"/>
    <property type="evidence" value="ECO:0007669"/>
    <property type="project" value="TreeGrafter"/>
</dbReference>
<dbReference type="InterPro" id="IPR004088">
    <property type="entry name" value="KH_dom_type_1"/>
</dbReference>
<dbReference type="FunFam" id="2.40.50.140:FF:000127">
    <property type="entry name" value="Exosome complex component RRP40"/>
    <property type="match status" value="1"/>
</dbReference>
<dbReference type="InterPro" id="IPR049469">
    <property type="entry name" value="RRP40_KH-I"/>
</dbReference>
<dbReference type="Pfam" id="PF15985">
    <property type="entry name" value="KH_6"/>
    <property type="match status" value="1"/>
</dbReference>
<comment type="subcellular location">
    <subcellularLocation>
        <location evidence="1">Cytoplasm</location>
    </subcellularLocation>
    <subcellularLocation>
        <location evidence="2">Nucleus</location>
        <location evidence="2">Nucleolus</location>
    </subcellularLocation>
</comment>
<dbReference type="SUPFAM" id="SSF110324">
    <property type="entry name" value="Ribosomal L27 protein-like"/>
    <property type="match status" value="1"/>
</dbReference>
<dbReference type="Gene3D" id="2.40.50.140">
    <property type="entry name" value="Nucleic acid-binding proteins"/>
    <property type="match status" value="1"/>
</dbReference>
<dbReference type="InterPro" id="IPR037319">
    <property type="entry name" value="Rrp40_S1"/>
</dbReference>
<dbReference type="GO" id="GO:0000176">
    <property type="term" value="C:nuclear exosome (RNase complex)"/>
    <property type="evidence" value="ECO:0007669"/>
    <property type="project" value="TreeGrafter"/>
</dbReference>
<evidence type="ECO:0000313" key="11">
    <source>
        <dbReference type="EMBL" id="KAG7175115.1"/>
    </source>
</evidence>
<dbReference type="InterPro" id="IPR012340">
    <property type="entry name" value="NA-bd_OB-fold"/>
</dbReference>
<dbReference type="PANTHER" id="PTHR21321:SF1">
    <property type="entry name" value="EXOSOME COMPLEX COMPONENT RRP40"/>
    <property type="match status" value="1"/>
</dbReference>
<evidence type="ECO:0000256" key="9">
    <source>
        <dbReference type="ARBA" id="ARBA00030615"/>
    </source>
</evidence>
<comment type="caution">
    <text evidence="11">The sequence shown here is derived from an EMBL/GenBank/DDBJ whole genome shotgun (WGS) entry which is preliminary data.</text>
</comment>
<dbReference type="GO" id="GO:0005730">
    <property type="term" value="C:nucleolus"/>
    <property type="evidence" value="ECO:0007669"/>
    <property type="project" value="UniProtKB-SubCell"/>
</dbReference>
<dbReference type="Pfam" id="PF21262">
    <property type="entry name" value="RRP40_S1"/>
    <property type="match status" value="1"/>
</dbReference>
<dbReference type="SUPFAM" id="SSF50249">
    <property type="entry name" value="Nucleic acid-binding proteins"/>
    <property type="match status" value="1"/>
</dbReference>
<evidence type="ECO:0000256" key="3">
    <source>
        <dbReference type="ARBA" id="ARBA00007841"/>
    </source>
</evidence>
<dbReference type="InterPro" id="IPR026699">
    <property type="entry name" value="Exosome_RNA_bind1/RRP40/RRP4"/>
</dbReference>
<comment type="similarity">
    <text evidence="3">Belongs to the RRP40 family.</text>
</comment>
<dbReference type="PANTHER" id="PTHR21321">
    <property type="entry name" value="PNAS-3 RELATED"/>
    <property type="match status" value="1"/>
</dbReference>
<evidence type="ECO:0000256" key="6">
    <source>
        <dbReference type="ARBA" id="ARBA00022835"/>
    </source>
</evidence>
<keyword evidence="8" id="KW-0539">Nucleus</keyword>
<dbReference type="Gene3D" id="2.40.50.100">
    <property type="match status" value="1"/>
</dbReference>
<name>A0A8J5N7G6_HOMAM</name>
<keyword evidence="12" id="KW-1185">Reference proteome</keyword>
<evidence type="ECO:0000256" key="2">
    <source>
        <dbReference type="ARBA" id="ARBA00004604"/>
    </source>
</evidence>
<keyword evidence="6" id="KW-0271">Exosome</keyword>
<dbReference type="Gene3D" id="3.30.1370.10">
    <property type="entry name" value="K Homology domain, type 1"/>
    <property type="match status" value="1"/>
</dbReference>
<dbReference type="GO" id="GO:0000467">
    <property type="term" value="P:exonucleolytic trimming to generate mature 3'-end of 5.8S rRNA from tricistronic rRNA transcript (SSU-rRNA, 5.8S rRNA, LSU-rRNA)"/>
    <property type="evidence" value="ECO:0007669"/>
    <property type="project" value="TreeGrafter"/>
</dbReference>
<dbReference type="CDD" id="cd22526">
    <property type="entry name" value="KH-I_Rrp40"/>
    <property type="match status" value="1"/>
</dbReference>
<dbReference type="GO" id="GO:0071051">
    <property type="term" value="P:poly(A)-dependent snoRNA 3'-end processing"/>
    <property type="evidence" value="ECO:0007669"/>
    <property type="project" value="TreeGrafter"/>
</dbReference>
<reference evidence="11" key="1">
    <citation type="journal article" date="2021" name="Sci. Adv.">
        <title>The American lobster genome reveals insights on longevity, neural, and immune adaptations.</title>
        <authorList>
            <person name="Polinski J.M."/>
            <person name="Zimin A.V."/>
            <person name="Clark K.F."/>
            <person name="Kohn A.B."/>
            <person name="Sadowski N."/>
            <person name="Timp W."/>
            <person name="Ptitsyn A."/>
            <person name="Khanna P."/>
            <person name="Romanova D.Y."/>
            <person name="Williams P."/>
            <person name="Greenwood S.J."/>
            <person name="Moroz L.L."/>
            <person name="Walt D.R."/>
            <person name="Bodnar A.G."/>
        </authorList>
    </citation>
    <scope>NUCLEOTIDE SEQUENCE</scope>
    <source>
        <strain evidence="11">GMGI-L3</strain>
    </source>
</reference>
<proteinExistence type="inferred from homology"/>
<dbReference type="InterPro" id="IPR036612">
    <property type="entry name" value="KH_dom_type_1_sf"/>
</dbReference>
<evidence type="ECO:0000259" key="10">
    <source>
        <dbReference type="Pfam" id="PF15985"/>
    </source>
</evidence>
<dbReference type="GO" id="GO:0010468">
    <property type="term" value="P:regulation of gene expression"/>
    <property type="evidence" value="ECO:0007669"/>
    <property type="project" value="UniProtKB-ARBA"/>
</dbReference>
<dbReference type="Proteomes" id="UP000747542">
    <property type="component" value="Unassembled WGS sequence"/>
</dbReference>
<dbReference type="GO" id="GO:0003723">
    <property type="term" value="F:RNA binding"/>
    <property type="evidence" value="ECO:0007669"/>
    <property type="project" value="UniProtKB-KW"/>
</dbReference>
<evidence type="ECO:0000256" key="4">
    <source>
        <dbReference type="ARBA" id="ARBA00022490"/>
    </source>
</evidence>
<dbReference type="GO" id="GO:0000177">
    <property type="term" value="C:cytoplasmic exosome (RNase complex)"/>
    <property type="evidence" value="ECO:0007669"/>
    <property type="project" value="TreeGrafter"/>
</dbReference>
<protein>
    <recommendedName>
        <fullName evidence="9">Ribosomal RNA-processing protein 40</fullName>
    </recommendedName>
</protein>
<accession>A0A8J5N7G6</accession>
<keyword evidence="4" id="KW-0963">Cytoplasm</keyword>
<dbReference type="SUPFAM" id="SSF54791">
    <property type="entry name" value="Eukaryotic type KH-domain (KH-domain type I)"/>
    <property type="match status" value="1"/>
</dbReference>
<dbReference type="GO" id="GO:0071034">
    <property type="term" value="P:CUT catabolic process"/>
    <property type="evidence" value="ECO:0007669"/>
    <property type="project" value="TreeGrafter"/>
</dbReference>
<evidence type="ECO:0000256" key="5">
    <source>
        <dbReference type="ARBA" id="ARBA00022552"/>
    </source>
</evidence>
<evidence type="ECO:0000256" key="7">
    <source>
        <dbReference type="ARBA" id="ARBA00022884"/>
    </source>
</evidence>
<organism evidence="11 12">
    <name type="scientific">Homarus americanus</name>
    <name type="common">American lobster</name>
    <dbReference type="NCBI Taxonomy" id="6706"/>
    <lineage>
        <taxon>Eukaryota</taxon>
        <taxon>Metazoa</taxon>
        <taxon>Ecdysozoa</taxon>
        <taxon>Arthropoda</taxon>
        <taxon>Crustacea</taxon>
        <taxon>Multicrustacea</taxon>
        <taxon>Malacostraca</taxon>
        <taxon>Eumalacostraca</taxon>
        <taxon>Eucarida</taxon>
        <taxon>Decapoda</taxon>
        <taxon>Pleocyemata</taxon>
        <taxon>Astacidea</taxon>
        <taxon>Nephropoidea</taxon>
        <taxon>Nephropidae</taxon>
        <taxon>Homarus</taxon>
    </lineage>
</organism>
<sequence length="285" mass="32410">MTMKLPSNPHYVDLNHPQQQQHVLRYNPRALEINSETKMSQEVAGVEVLKVVLPGDEVLQYNPDRNKERIFIGPGLRWEDNVIRATRPGLLKKTLKRLYYVDSHQKRYIPQKREFVIGTVLKKKGDNYIIDIGASEQATISYLSFENASKKTKKEMKVGDLIFGQLLVANKDMEPELVCIDTYDRAVGMGPLPEGGLLFNVSLHVARLIVNPKNSFLLTISKMFKYTIVVGFNGRIWVKAKKQGEMVAIMNCILMLEVMTLEEANENALRVLSSFSQHNSKEATC</sequence>
<dbReference type="GO" id="GO:0071035">
    <property type="term" value="P:nuclear polyadenylation-dependent rRNA catabolic process"/>
    <property type="evidence" value="ECO:0007669"/>
    <property type="project" value="TreeGrafter"/>
</dbReference>
<keyword evidence="5" id="KW-0698">rRNA processing</keyword>
<evidence type="ECO:0000313" key="12">
    <source>
        <dbReference type="Proteomes" id="UP000747542"/>
    </source>
</evidence>
<gene>
    <name evidence="11" type="primary">Exosc3-L2</name>
    <name evidence="11" type="ORF">Hamer_G022459</name>
</gene>
<dbReference type="AlphaFoldDB" id="A0A8J5N7G6"/>
<dbReference type="GO" id="GO:0034475">
    <property type="term" value="P:U4 snRNA 3'-end processing"/>
    <property type="evidence" value="ECO:0007669"/>
    <property type="project" value="TreeGrafter"/>
</dbReference>
<evidence type="ECO:0000256" key="8">
    <source>
        <dbReference type="ARBA" id="ARBA00023242"/>
    </source>
</evidence>
<dbReference type="CDD" id="cd05790">
    <property type="entry name" value="S1_Rrp40"/>
    <property type="match status" value="1"/>
</dbReference>